<dbReference type="InterPro" id="IPR036390">
    <property type="entry name" value="WH_DNA-bd_sf"/>
</dbReference>
<dbReference type="FunFam" id="1.20.1310.10:FF:000002">
    <property type="entry name" value="cullin-3 isoform X1"/>
    <property type="match status" value="1"/>
</dbReference>
<dbReference type="Pfam" id="PF26557">
    <property type="entry name" value="Cullin_AB"/>
    <property type="match status" value="1"/>
</dbReference>
<dbReference type="Pfam" id="PF00888">
    <property type="entry name" value="Cullin"/>
    <property type="match status" value="1"/>
</dbReference>
<dbReference type="SMART" id="SM00884">
    <property type="entry name" value="Cullin_Nedd8"/>
    <property type="match status" value="1"/>
</dbReference>
<dbReference type="Gene3D" id="1.20.1310.10">
    <property type="entry name" value="Cullin Repeats"/>
    <property type="match status" value="4"/>
</dbReference>
<dbReference type="InterPro" id="IPR001373">
    <property type="entry name" value="Cullin_N"/>
</dbReference>
<evidence type="ECO:0000256" key="3">
    <source>
        <dbReference type="ARBA" id="ARBA00022843"/>
    </source>
</evidence>
<dbReference type="GO" id="GO:0031461">
    <property type="term" value="C:cullin-RING ubiquitin ligase complex"/>
    <property type="evidence" value="ECO:0007669"/>
    <property type="project" value="InterPro"/>
</dbReference>
<dbReference type="Pfam" id="PF10557">
    <property type="entry name" value="Cullin_Nedd8"/>
    <property type="match status" value="1"/>
</dbReference>
<protein>
    <submittedName>
        <fullName evidence="7">Cullin-domain-containing protein</fullName>
    </submittedName>
</protein>
<dbReference type="InterPro" id="IPR019559">
    <property type="entry name" value="Cullin_neddylation_domain"/>
</dbReference>
<sequence length="816" mass="93897">MSALHRGKTKFRPPKRSPNISNFDFEASWRILEQAFREIHTKNASDLSFEELYRVAYNAVLAKLGARLYDRVVDFEAAWLREHVRGQIAAKLTPPLMVDGHQGRPMITDGERLHAGASFLKALKQAWEDNYTCATMMSDVLMYLDRAYCPADRRASPFFRSMCLFRDQILHSPARPDFPTILDILIRVVLDQIEMDRSGQPMDQYLVRSNILMLEALYESDDKKDDERLYTKHLEPAFLRETSAFYRAEGERLLQECDAGSYCRKVHDRIRQEIVRCQTTLSPTSTGSIQRVVEEEMIRHQIKGVIQMDTGAAAMVEEQRHDELRLLFELEARVDKARPELTKAMWKCIAERGAAIQANVTAVAQAPPTTTEDRESGKAKATAARASNQQALAALAWVDEMLKLKDRFDAICQISFASDQGMTGSVNRSIADAINDFPRAAEYISLFIDDNMKKGIKDKTESEVDETLEKAIILLRYLNDKDVFETYYKRNLCKRLLLKKSISIEVEKQMISRIKLELGHSFTLKMETMFKDLALSEELTNSHKAWLVANNKDHRKRPDLSVKVLTSMTWPLEAFRTTDSEGNQRPTLIFPPAVEQLRTDFTSFYDSRHSGRKLTWIGIMGDADIRAHFPKSRHPVHEINCSTHSMLILLLFNKIPQGEWLTFEDIQARTNIPANDLMRNLQSLAVAPKTRFLVKEPMSREVRPGDQFKYNENFTSKLMRIKVGVVSAGNKVESDKERQETERKNNDSRAFAIEAAIVRIMKQRKECSHTQLITEIIGQLTRQFKPDPPMIKKRIEGLIEREYLERMDGSYYKYLA</sequence>
<dbReference type="InterPro" id="IPR016158">
    <property type="entry name" value="Cullin_homology"/>
</dbReference>
<dbReference type="FunFam" id="1.20.1310.10:FF:000036">
    <property type="entry name" value="SCF ubiquitin ligase subunit CulC, putative"/>
    <property type="match status" value="1"/>
</dbReference>
<dbReference type="InterPro" id="IPR059120">
    <property type="entry name" value="Cullin-like_AB"/>
</dbReference>
<accession>A0A6A7BUD6</accession>
<dbReference type="FunFam" id="1.10.10.10:FF:000014">
    <property type="entry name" value="Cullin 1"/>
    <property type="match status" value="1"/>
</dbReference>
<feature type="domain" description="Cullin family profile" evidence="6">
    <location>
        <begin position="439"/>
        <end position="685"/>
    </location>
</feature>
<keyword evidence="3" id="KW-0832">Ubl conjugation</keyword>
<dbReference type="InterPro" id="IPR016159">
    <property type="entry name" value="Cullin_repeat-like_dom_sf"/>
</dbReference>
<evidence type="ECO:0000313" key="8">
    <source>
        <dbReference type="Proteomes" id="UP000799421"/>
    </source>
</evidence>
<dbReference type="PROSITE" id="PS01256">
    <property type="entry name" value="CULLIN_1"/>
    <property type="match status" value="1"/>
</dbReference>
<evidence type="ECO:0000256" key="1">
    <source>
        <dbReference type="ARBA" id="ARBA00006019"/>
    </source>
</evidence>
<name>A0A6A7BUD6_9PEZI</name>
<dbReference type="GO" id="GO:0006511">
    <property type="term" value="P:ubiquitin-dependent protein catabolic process"/>
    <property type="evidence" value="ECO:0007669"/>
    <property type="project" value="InterPro"/>
</dbReference>
<comment type="similarity">
    <text evidence="1 4 5">Belongs to the cullin family.</text>
</comment>
<dbReference type="SUPFAM" id="SSF74788">
    <property type="entry name" value="Cullin repeat-like"/>
    <property type="match status" value="1"/>
</dbReference>
<proteinExistence type="inferred from homology"/>
<organism evidence="7 8">
    <name type="scientific">Piedraia hortae CBS 480.64</name>
    <dbReference type="NCBI Taxonomy" id="1314780"/>
    <lineage>
        <taxon>Eukaryota</taxon>
        <taxon>Fungi</taxon>
        <taxon>Dikarya</taxon>
        <taxon>Ascomycota</taxon>
        <taxon>Pezizomycotina</taxon>
        <taxon>Dothideomycetes</taxon>
        <taxon>Dothideomycetidae</taxon>
        <taxon>Capnodiales</taxon>
        <taxon>Piedraiaceae</taxon>
        <taxon>Piedraia</taxon>
    </lineage>
</organism>
<keyword evidence="8" id="KW-1185">Reference proteome</keyword>
<dbReference type="InterPro" id="IPR045093">
    <property type="entry name" value="Cullin"/>
</dbReference>
<dbReference type="SUPFAM" id="SSF75632">
    <property type="entry name" value="Cullin homology domain"/>
    <property type="match status" value="1"/>
</dbReference>
<dbReference type="InterPro" id="IPR016157">
    <property type="entry name" value="Cullin_CS"/>
</dbReference>
<dbReference type="SMART" id="SM00182">
    <property type="entry name" value="CULLIN"/>
    <property type="match status" value="1"/>
</dbReference>
<dbReference type="FunFam" id="1.20.1310.10:FF:000001">
    <property type="entry name" value="Cullin 3"/>
    <property type="match status" value="1"/>
</dbReference>
<evidence type="ECO:0000259" key="6">
    <source>
        <dbReference type="PROSITE" id="PS50069"/>
    </source>
</evidence>
<dbReference type="SUPFAM" id="SSF46785">
    <property type="entry name" value="Winged helix' DNA-binding domain"/>
    <property type="match status" value="1"/>
</dbReference>
<keyword evidence="2" id="KW-1017">Isopeptide bond</keyword>
<evidence type="ECO:0000256" key="4">
    <source>
        <dbReference type="PROSITE-ProRule" id="PRU00330"/>
    </source>
</evidence>
<dbReference type="Gene3D" id="1.10.10.10">
    <property type="entry name" value="Winged helix-like DNA-binding domain superfamily/Winged helix DNA-binding domain"/>
    <property type="match status" value="1"/>
</dbReference>
<dbReference type="InterPro" id="IPR036388">
    <property type="entry name" value="WH-like_DNA-bd_sf"/>
</dbReference>
<dbReference type="PANTHER" id="PTHR11932">
    <property type="entry name" value="CULLIN"/>
    <property type="match status" value="1"/>
</dbReference>
<evidence type="ECO:0000313" key="7">
    <source>
        <dbReference type="EMBL" id="KAF2858820.1"/>
    </source>
</evidence>
<reference evidence="7" key="1">
    <citation type="journal article" date="2020" name="Stud. Mycol.">
        <title>101 Dothideomycetes genomes: a test case for predicting lifestyles and emergence of pathogens.</title>
        <authorList>
            <person name="Haridas S."/>
            <person name="Albert R."/>
            <person name="Binder M."/>
            <person name="Bloem J."/>
            <person name="Labutti K."/>
            <person name="Salamov A."/>
            <person name="Andreopoulos B."/>
            <person name="Baker S."/>
            <person name="Barry K."/>
            <person name="Bills G."/>
            <person name="Bluhm B."/>
            <person name="Cannon C."/>
            <person name="Castanera R."/>
            <person name="Culley D."/>
            <person name="Daum C."/>
            <person name="Ezra D."/>
            <person name="Gonzalez J."/>
            <person name="Henrissat B."/>
            <person name="Kuo A."/>
            <person name="Liang C."/>
            <person name="Lipzen A."/>
            <person name="Lutzoni F."/>
            <person name="Magnuson J."/>
            <person name="Mondo S."/>
            <person name="Nolan M."/>
            <person name="Ohm R."/>
            <person name="Pangilinan J."/>
            <person name="Park H.-J."/>
            <person name="Ramirez L."/>
            <person name="Alfaro M."/>
            <person name="Sun H."/>
            <person name="Tritt A."/>
            <person name="Yoshinaga Y."/>
            <person name="Zwiers L.-H."/>
            <person name="Turgeon B."/>
            <person name="Goodwin S."/>
            <person name="Spatafora J."/>
            <person name="Crous P."/>
            <person name="Grigoriev I."/>
        </authorList>
    </citation>
    <scope>NUCLEOTIDE SEQUENCE</scope>
    <source>
        <strain evidence="7">CBS 480.64</strain>
    </source>
</reference>
<dbReference type="Proteomes" id="UP000799421">
    <property type="component" value="Unassembled WGS sequence"/>
</dbReference>
<dbReference type="Gene3D" id="3.30.230.130">
    <property type="entry name" value="Cullin, Chain C, Domain 2"/>
    <property type="match status" value="1"/>
</dbReference>
<dbReference type="EMBL" id="MU006002">
    <property type="protein sequence ID" value="KAF2858820.1"/>
    <property type="molecule type" value="Genomic_DNA"/>
</dbReference>
<gene>
    <name evidence="7" type="ORF">K470DRAFT_220431</name>
</gene>
<dbReference type="AlphaFoldDB" id="A0A6A7BUD6"/>
<dbReference type="OrthoDB" id="27073at2759"/>
<dbReference type="InterPro" id="IPR036317">
    <property type="entry name" value="Cullin_homology_sf"/>
</dbReference>
<dbReference type="PROSITE" id="PS50069">
    <property type="entry name" value="CULLIN_2"/>
    <property type="match status" value="1"/>
</dbReference>
<evidence type="ECO:0000256" key="2">
    <source>
        <dbReference type="ARBA" id="ARBA00022499"/>
    </source>
</evidence>
<dbReference type="GO" id="GO:0031625">
    <property type="term" value="F:ubiquitin protein ligase binding"/>
    <property type="evidence" value="ECO:0007669"/>
    <property type="project" value="InterPro"/>
</dbReference>
<dbReference type="FunFam" id="1.20.1310.10:FF:000061">
    <property type="entry name" value="Related to cullulin 3"/>
    <property type="match status" value="1"/>
</dbReference>
<evidence type="ECO:0000256" key="5">
    <source>
        <dbReference type="RuleBase" id="RU003829"/>
    </source>
</evidence>
<dbReference type="FunFam" id="3.30.230.130:FF:000011">
    <property type="entry name" value="SCF ubiquitin ligase subunit CulC, putative"/>
    <property type="match status" value="1"/>
</dbReference>